<keyword evidence="8" id="KW-1160">Virus entry into host cell</keyword>
<evidence type="ECO:0000256" key="9">
    <source>
        <dbReference type="SAM" id="MobiDB-lite"/>
    </source>
</evidence>
<keyword evidence="4" id="KW-0945">Host-virus interaction</keyword>
<evidence type="ECO:0000256" key="4">
    <source>
        <dbReference type="ARBA" id="ARBA00022581"/>
    </source>
</evidence>
<protein>
    <submittedName>
        <fullName evidence="10">PIX</fullName>
    </submittedName>
</protein>
<keyword evidence="7" id="KW-1232">Capsid decoration protein</keyword>
<dbReference type="RefSeq" id="YP_009373236.1">
    <property type="nucleotide sequence ID" value="NC_034834.1"/>
</dbReference>
<reference evidence="10 11" key="2">
    <citation type="submission" date="2016-12" db="EMBL/GenBank/DDBJ databases">
        <title>Isolation of a novel cervid adenovirus from white-tailed deer (Odocoileus virginianus) fawns in a captive herd.</title>
        <authorList>
            <person name="Ridpath J.F."/>
            <person name="Neill J.D."/>
            <person name="Palmer M.V."/>
            <person name="Bauermann F.V."/>
            <person name="Falkenberg S.M."/>
            <person name="Wolff P.L."/>
        </authorList>
    </citation>
    <scope>NUCLEOTIDE SEQUENCE [LARGE SCALE GENOMIC DNA]</scope>
    <source>
        <strain evidence="10">1319</strain>
    </source>
</reference>
<dbReference type="Pfam" id="PF03955">
    <property type="entry name" value="Adeno_PIX"/>
    <property type="match status" value="1"/>
</dbReference>
<evidence type="ECO:0000256" key="7">
    <source>
        <dbReference type="ARBA" id="ARBA00023093"/>
    </source>
</evidence>
<evidence type="ECO:0000256" key="1">
    <source>
        <dbReference type="ARBA" id="ARBA00010950"/>
    </source>
</evidence>
<dbReference type="KEGG" id="vg:39105909"/>
<comment type="similarity">
    <text evidence="1">Belongs to the adenoviridae hexon-interlacing protein family.</text>
</comment>
<dbReference type="GO" id="GO:0031423">
    <property type="term" value="F:hexon binding"/>
    <property type="evidence" value="ECO:0007669"/>
    <property type="project" value="InterPro"/>
</dbReference>
<evidence type="ECO:0000256" key="8">
    <source>
        <dbReference type="ARBA" id="ARBA00023296"/>
    </source>
</evidence>
<evidence type="ECO:0000256" key="3">
    <source>
        <dbReference type="ARBA" id="ARBA00022562"/>
    </source>
</evidence>
<sequence length="125" mass="13742">MADGRIYVPYLTARLPKWSGVVQDKTGSNMLGGVVLPTNSQAHRSETVGTEATKENLHTEGARQAQDQTPYMILVEDSLDGFKRRMDLLEESIQQVLGSLNRLRRGLAAYVQANLPGGQVNPFAE</sequence>
<accession>A0A1Y0B6G5</accession>
<keyword evidence="11" id="KW-1185">Reference proteome</keyword>
<evidence type="ECO:0000256" key="5">
    <source>
        <dbReference type="ARBA" id="ARBA00022844"/>
    </source>
</evidence>
<feature type="region of interest" description="Disordered" evidence="9">
    <location>
        <begin position="41"/>
        <end position="65"/>
    </location>
</feature>
<evidence type="ECO:0000256" key="6">
    <source>
        <dbReference type="ARBA" id="ARBA00023054"/>
    </source>
</evidence>
<organism evidence="10 11">
    <name type="scientific">Deer mastadenovirus B</name>
    <dbReference type="NCBI Taxonomy" id="2170000"/>
    <lineage>
        <taxon>Viruses</taxon>
        <taxon>Varidnaviria</taxon>
        <taxon>Bamfordvirae</taxon>
        <taxon>Preplasmiviricota</taxon>
        <taxon>Polisuviricotina</taxon>
        <taxon>Pharingeaviricetes</taxon>
        <taxon>Rowavirales</taxon>
        <taxon>Adenoviridae</taxon>
        <taxon>Mastadenovirus</taxon>
        <taxon>Mastadenovirus cervi</taxon>
    </lineage>
</organism>
<feature type="compositionally biased region" description="Basic and acidic residues" evidence="9">
    <location>
        <begin position="52"/>
        <end position="61"/>
    </location>
</feature>
<feature type="compositionally biased region" description="Polar residues" evidence="9">
    <location>
        <begin position="41"/>
        <end position="50"/>
    </location>
</feature>
<evidence type="ECO:0000313" key="10">
    <source>
        <dbReference type="EMBL" id="ART33361.1"/>
    </source>
</evidence>
<name>A0A1Y0B6G5_9ADEN</name>
<dbReference type="GO" id="GO:0098021">
    <property type="term" value="C:viral capsid, decoration"/>
    <property type="evidence" value="ECO:0007669"/>
    <property type="project" value="UniProtKB-KW"/>
</dbReference>
<keyword evidence="5" id="KW-0946">Virion</keyword>
<keyword evidence="6" id="KW-0175">Coiled coil</keyword>
<reference evidence="10 11" key="1">
    <citation type="submission" date="2016-12" db="EMBL/GenBank/DDBJ databases">
        <title>Complete genomic sequence of cervid adenovirus 1, a novel mastadenovirus isolated from white-tailed deer.</title>
        <authorList>
            <person name="Neill J.D."/>
            <person name="Ridpath J.F."/>
        </authorList>
    </citation>
    <scope>NUCLEOTIDE SEQUENCE [LARGE SCALE GENOMIC DNA]</scope>
    <source>
        <strain evidence="10">1319</strain>
    </source>
</reference>
<dbReference type="InterPro" id="IPR005641">
    <property type="entry name" value="Hexon_assoc_IX"/>
</dbReference>
<evidence type="ECO:0000256" key="2">
    <source>
        <dbReference type="ARBA" id="ARBA00022561"/>
    </source>
</evidence>
<evidence type="ECO:0000313" key="11">
    <source>
        <dbReference type="Proteomes" id="UP000201603"/>
    </source>
</evidence>
<dbReference type="GO" id="GO:0046718">
    <property type="term" value="P:symbiont entry into host cell"/>
    <property type="evidence" value="ECO:0007669"/>
    <property type="project" value="UniProtKB-KW"/>
</dbReference>
<dbReference type="GeneID" id="39105909"/>
<proteinExistence type="inferred from homology"/>
<keyword evidence="2" id="KW-0167">Capsid protein</keyword>
<keyword evidence="3" id="KW-1048">Host nucleus</keyword>
<dbReference type="Proteomes" id="UP000201603">
    <property type="component" value="Segment"/>
</dbReference>
<dbReference type="EMBL" id="KY306667">
    <property type="protein sequence ID" value="ART33361.1"/>
    <property type="molecule type" value="Genomic_DNA"/>
</dbReference>